<comment type="similarity">
    <text evidence="6">Belongs to the U2 small nuclear ribonucleoprotein A family.</text>
</comment>
<dbReference type="PANTHER" id="PTHR22731:SF3">
    <property type="entry name" value="RIBONUCLEASES P_MRP PROTEIN SUBUNIT POP1"/>
    <property type="match status" value="1"/>
</dbReference>
<sequence length="1006" mass="116891">MVRLTPEIIEVAPQYLNPVGQYELCLRDLKISVIENLGATLNQFDTIDFTNNDLRKLDGFPFLPKLKTIYLANNHITRIAEDLQQYISNLDTLMLNNNLLQELTDIDPLTTLPKLTHVSFARNPIAMKKDYRLYVIHRLPNLRTLDFNRITQKEREAARKLYKSKSSEKTNKQQKGANTFVPGGELAKQQQQQQKTPRLSKKDADAIKKAISEAKSLEEVERLKAMLQAGQMPNLINQHNDNSMEQGNIYEHNVTVVHVADLAHARAQELQSLLYELGHRQDKHRTALQILPRYMRRRAASYNIKRLPRSLRPLADPKTGTAKTKRPSRRYRRRPRNLLSSYTNRQRKVKWLKTHIWHAKRFHMNTLWNYRLAEKSNTKCIRPTYKSLRKRCLLHDMSYYGCIQLEGNQDEIIEKINLLFPSSNNNLTPKAKMYLGGQFEGQCLIYKPNTQECLTPISFMWMPSNNEQRKLWLWCHPASYDSLARILTSLFDTSSSSSSSISTEEPPVKKQKNDEEQRQPVTVTLLRDQQQLARFRLIGPLSMAILKHALHPSILPGDAIERKTAPFSWWSNEAHSTNIHQQQLQFWNSNIGNTSTMMPNRIVALVVRDPRIFTPIKPKLTIHSKTKIEKLESFPPSSIDLASSPLWIEKYRTYCCEHKLATYQINLIRSKSTVDNNELQLNEEESQIPLIFIHHHDLLSPILKYQQNRNDFGSGWDIILPNEWAQIFWISLVYSGARPIGQKELSLIAHETGEFQFPQEYPDTDAGIDWVSKIESEQLTYFSKCPPSKRPNFFLNGITSPFRPLWSNIVHDWAVEYDSSNTVINSRRFYVLRDRHRLSLDNLRQHLHSLVPIRISVKGKKGIIDNTTLIYLPTMDDLKDNKKTIVESRHCDRARIEERKMKKAKQSYQKGKTMVKLIEQRANNSEQAIIHDCDRKLLGAITSGAFQFSKACCTGKGFIAMGGFLTLLQQQQQQQQQQKKNAKKQFQRVLIRTIKSQYYRWASLEF</sequence>
<dbReference type="FunFam" id="3.80.10.10:FF:000026">
    <property type="entry name" value="U2 small nuclear ribonucleoprotein A"/>
    <property type="match status" value="1"/>
</dbReference>
<keyword evidence="4" id="KW-0677">Repeat</keyword>
<feature type="compositionally biased region" description="Basic and acidic residues" evidence="7">
    <location>
        <begin position="506"/>
        <end position="518"/>
    </location>
</feature>
<dbReference type="Pfam" id="PF08170">
    <property type="entry name" value="POPLD"/>
    <property type="match status" value="1"/>
</dbReference>
<protein>
    <recommendedName>
        <fullName evidence="8">U2A'/phosphoprotein 32 family A C-terminal domain-containing protein</fullName>
    </recommendedName>
</protein>
<dbReference type="InterPro" id="IPR012590">
    <property type="entry name" value="POPLD_dom"/>
</dbReference>
<evidence type="ECO:0000256" key="5">
    <source>
        <dbReference type="ARBA" id="ARBA00023242"/>
    </source>
</evidence>
<keyword evidence="5" id="KW-0539">Nucleus</keyword>
<dbReference type="SMART" id="SM00446">
    <property type="entry name" value="LRRcap"/>
    <property type="match status" value="1"/>
</dbReference>
<keyword evidence="3" id="KW-0819">tRNA processing</keyword>
<dbReference type="PANTHER" id="PTHR22731">
    <property type="entry name" value="RIBONUCLEASES P/MRP PROTEIN SUBUNIT POP1"/>
    <property type="match status" value="1"/>
</dbReference>
<reference evidence="9" key="1">
    <citation type="submission" date="2021-02" db="EMBL/GenBank/DDBJ databases">
        <authorList>
            <person name="Nowell W R."/>
        </authorList>
    </citation>
    <scope>NUCLEOTIDE SEQUENCE</scope>
</reference>
<keyword evidence="2" id="KW-0433">Leucine-rich repeat</keyword>
<dbReference type="PROSITE" id="PS51450">
    <property type="entry name" value="LRR"/>
    <property type="match status" value="2"/>
</dbReference>
<dbReference type="Pfam" id="PF06978">
    <property type="entry name" value="POP1_N"/>
    <property type="match status" value="2"/>
</dbReference>
<evidence type="ECO:0000256" key="6">
    <source>
        <dbReference type="ARBA" id="ARBA00024196"/>
    </source>
</evidence>
<evidence type="ECO:0000259" key="8">
    <source>
        <dbReference type="SMART" id="SM00446"/>
    </source>
</evidence>
<evidence type="ECO:0000256" key="7">
    <source>
        <dbReference type="SAM" id="MobiDB-lite"/>
    </source>
</evidence>
<feature type="domain" description="U2A'/phosphoprotein 32 family A C-terminal" evidence="8">
    <location>
        <begin position="128"/>
        <end position="146"/>
    </location>
</feature>
<organism evidence="9 10">
    <name type="scientific">Rotaria sordida</name>
    <dbReference type="NCBI Taxonomy" id="392033"/>
    <lineage>
        <taxon>Eukaryota</taxon>
        <taxon>Metazoa</taxon>
        <taxon>Spiralia</taxon>
        <taxon>Gnathifera</taxon>
        <taxon>Rotifera</taxon>
        <taxon>Eurotatoria</taxon>
        <taxon>Bdelloidea</taxon>
        <taxon>Philodinida</taxon>
        <taxon>Philodinidae</taxon>
        <taxon>Rotaria</taxon>
    </lineage>
</organism>
<evidence type="ECO:0000256" key="1">
    <source>
        <dbReference type="ARBA" id="ARBA00004123"/>
    </source>
</evidence>
<evidence type="ECO:0000256" key="3">
    <source>
        <dbReference type="ARBA" id="ARBA00022694"/>
    </source>
</evidence>
<dbReference type="Gene3D" id="3.80.10.10">
    <property type="entry name" value="Ribonuclease Inhibitor"/>
    <property type="match status" value="1"/>
</dbReference>
<comment type="subcellular location">
    <subcellularLocation>
        <location evidence="1">Nucleus</location>
    </subcellularLocation>
</comment>
<dbReference type="InterPro" id="IPR001611">
    <property type="entry name" value="Leu-rich_rpt"/>
</dbReference>
<dbReference type="InterPro" id="IPR055079">
    <property type="entry name" value="POP1_C"/>
</dbReference>
<dbReference type="InterPro" id="IPR032675">
    <property type="entry name" value="LRR_dom_sf"/>
</dbReference>
<proteinExistence type="inferred from homology"/>
<dbReference type="GO" id="GO:0005655">
    <property type="term" value="C:nucleolar ribonuclease P complex"/>
    <property type="evidence" value="ECO:0007669"/>
    <property type="project" value="InterPro"/>
</dbReference>
<dbReference type="Pfam" id="PF22770">
    <property type="entry name" value="POP1_C"/>
    <property type="match status" value="1"/>
</dbReference>
<feature type="compositionally biased region" description="Basic residues" evidence="7">
    <location>
        <begin position="323"/>
        <end position="335"/>
    </location>
</feature>
<name>A0A818QEQ8_9BILA</name>
<dbReference type="InterPro" id="IPR003603">
    <property type="entry name" value="U2A'_phosphoprotein32A_C"/>
</dbReference>
<feature type="region of interest" description="Disordered" evidence="7">
    <location>
        <begin position="310"/>
        <end position="335"/>
    </location>
</feature>
<dbReference type="SUPFAM" id="SSF52058">
    <property type="entry name" value="L domain-like"/>
    <property type="match status" value="1"/>
</dbReference>
<dbReference type="InterPro" id="IPR039182">
    <property type="entry name" value="Pop1"/>
</dbReference>
<dbReference type="GO" id="GO:0001682">
    <property type="term" value="P:tRNA 5'-leader removal"/>
    <property type="evidence" value="ECO:0007669"/>
    <property type="project" value="InterPro"/>
</dbReference>
<evidence type="ECO:0000256" key="4">
    <source>
        <dbReference type="ARBA" id="ARBA00022737"/>
    </source>
</evidence>
<dbReference type="EMBL" id="CAJOAX010000686">
    <property type="protein sequence ID" value="CAF3635455.1"/>
    <property type="molecule type" value="Genomic_DNA"/>
</dbReference>
<dbReference type="GO" id="GO:0000172">
    <property type="term" value="C:ribonuclease MRP complex"/>
    <property type="evidence" value="ECO:0007669"/>
    <property type="project" value="InterPro"/>
</dbReference>
<evidence type="ECO:0000313" key="9">
    <source>
        <dbReference type="EMBL" id="CAF3635455.1"/>
    </source>
</evidence>
<gene>
    <name evidence="9" type="ORF">OTI717_LOCUS8531</name>
</gene>
<evidence type="ECO:0000313" key="10">
    <source>
        <dbReference type="Proteomes" id="UP000663823"/>
    </source>
</evidence>
<dbReference type="InterPro" id="IPR009723">
    <property type="entry name" value="Pop1_N"/>
</dbReference>
<dbReference type="AlphaFoldDB" id="A0A818QEQ8"/>
<comment type="caution">
    <text evidence="9">The sequence shown here is derived from an EMBL/GenBank/DDBJ whole genome shotgun (WGS) entry which is preliminary data.</text>
</comment>
<evidence type="ECO:0000256" key="2">
    <source>
        <dbReference type="ARBA" id="ARBA00022614"/>
    </source>
</evidence>
<feature type="region of interest" description="Disordered" evidence="7">
    <location>
        <begin position="493"/>
        <end position="519"/>
    </location>
</feature>
<dbReference type="Pfam" id="PF14580">
    <property type="entry name" value="LRR_9"/>
    <property type="match status" value="1"/>
</dbReference>
<feature type="region of interest" description="Disordered" evidence="7">
    <location>
        <begin position="161"/>
        <end position="204"/>
    </location>
</feature>
<accession>A0A818QEQ8</accession>
<dbReference type="Proteomes" id="UP000663823">
    <property type="component" value="Unassembled WGS sequence"/>
</dbReference>
<feature type="compositionally biased region" description="Basic and acidic residues" evidence="7">
    <location>
        <begin position="161"/>
        <end position="171"/>
    </location>
</feature>